<dbReference type="SUPFAM" id="SSF57997">
    <property type="entry name" value="Tropomyosin"/>
    <property type="match status" value="1"/>
</dbReference>
<feature type="coiled-coil region" evidence="1">
    <location>
        <begin position="404"/>
        <end position="431"/>
    </location>
</feature>
<feature type="region of interest" description="Disordered" evidence="2">
    <location>
        <begin position="203"/>
        <end position="250"/>
    </location>
</feature>
<dbReference type="Proteomes" id="UP001642487">
    <property type="component" value="Chromosome 2"/>
</dbReference>
<gene>
    <name evidence="3" type="ORF">CITCOLO1_LOCUS6675</name>
</gene>
<feature type="compositionally biased region" description="Polar residues" evidence="2">
    <location>
        <begin position="147"/>
        <end position="185"/>
    </location>
</feature>
<organism evidence="3 4">
    <name type="scientific">Citrullus colocynthis</name>
    <name type="common">colocynth</name>
    <dbReference type="NCBI Taxonomy" id="252529"/>
    <lineage>
        <taxon>Eukaryota</taxon>
        <taxon>Viridiplantae</taxon>
        <taxon>Streptophyta</taxon>
        <taxon>Embryophyta</taxon>
        <taxon>Tracheophyta</taxon>
        <taxon>Spermatophyta</taxon>
        <taxon>Magnoliopsida</taxon>
        <taxon>eudicotyledons</taxon>
        <taxon>Gunneridae</taxon>
        <taxon>Pentapetalae</taxon>
        <taxon>rosids</taxon>
        <taxon>fabids</taxon>
        <taxon>Cucurbitales</taxon>
        <taxon>Cucurbitaceae</taxon>
        <taxon>Benincaseae</taxon>
        <taxon>Citrullus</taxon>
    </lineage>
</organism>
<evidence type="ECO:0000256" key="2">
    <source>
        <dbReference type="SAM" id="MobiDB-lite"/>
    </source>
</evidence>
<feature type="compositionally biased region" description="Acidic residues" evidence="2">
    <location>
        <begin position="66"/>
        <end position="76"/>
    </location>
</feature>
<accession>A0ABP0Y7H3</accession>
<evidence type="ECO:0000256" key="1">
    <source>
        <dbReference type="SAM" id="Coils"/>
    </source>
</evidence>
<feature type="compositionally biased region" description="Polar residues" evidence="2">
    <location>
        <begin position="101"/>
        <end position="138"/>
    </location>
</feature>
<name>A0ABP0Y7H3_9ROSI</name>
<feature type="coiled-coil region" evidence="1">
    <location>
        <begin position="319"/>
        <end position="367"/>
    </location>
</feature>
<protein>
    <recommendedName>
        <fullName evidence="5">Coiled-coil domain-containing protein SCD2</fullName>
    </recommendedName>
</protein>
<sequence>MDRMRPVYTRQKSNTGTPLAPASPLVSPFPHHNRSGSTGVANAKRGQNNAAKAAAQRLAKVMASSADDEDEEDDLSFDYSLASGTGSIGLASGRSVRARSPMQSVRTIQEQPTSGHVGSGGRASQTVNPTEQPMSGRSTLGHRPAHSDTNVEQPPITRTSTASRSSQLVNSIEQPPSTRTTSISRPNLGVKTVPLVPSSVSISLKPTLPVTPKESQSDTRTSLRPTLPVTPKEGQFDTRTSHRSTLPVTPKEGQFDIKTSLRPTLPVTPKEGQFDAKISLRPNFPVTPTEGQLDTKRDKRLSLDMGSMNFRETSNQPSSSALQDELDMVQEENESLLEKLRLAEERCEEAEARARQLESQVAMLGEGVTLEARLLSRKEAALQQREAALRVASQSHGSRGTHHIAALKTEAETARDEATSALEHLHEAEAELQSLRIMTHRMILTKEEMEEVVLKRCWLARYWSLCVRYGIHAEVAGARSEYWSSFTSSPVEVVLEAGKKAKEVTATDDLELRDNERDLNEFSSEANVESMLLVERGLRELATLKVEDAVALAMARDRRANLLKPDEAKLPIEGQFEAFELSQEEAEDVSFKQAWLTYFWRRAKNDELEPDIADERLEFWINHNNKSTSHDAVDVERGLIELRKLGIENQLWERSRRGLEVNPNRKPRQSDF</sequence>
<evidence type="ECO:0000313" key="4">
    <source>
        <dbReference type="Proteomes" id="UP001642487"/>
    </source>
</evidence>
<proteinExistence type="predicted"/>
<evidence type="ECO:0000313" key="3">
    <source>
        <dbReference type="EMBL" id="CAK9314903.1"/>
    </source>
</evidence>
<reference evidence="3 4" key="1">
    <citation type="submission" date="2024-03" db="EMBL/GenBank/DDBJ databases">
        <authorList>
            <person name="Gkanogiannis A."/>
            <person name="Becerra Lopez-Lavalle L."/>
        </authorList>
    </citation>
    <scope>NUCLEOTIDE SEQUENCE [LARGE SCALE GENOMIC DNA]</scope>
</reference>
<keyword evidence="1" id="KW-0175">Coiled coil</keyword>
<feature type="region of interest" description="Disordered" evidence="2">
    <location>
        <begin position="1"/>
        <end position="186"/>
    </location>
</feature>
<feature type="compositionally biased region" description="Low complexity" evidence="2">
    <location>
        <begin position="41"/>
        <end position="60"/>
    </location>
</feature>
<dbReference type="InterPro" id="IPR040321">
    <property type="entry name" value="SCD2-like"/>
</dbReference>
<dbReference type="PANTHER" id="PTHR31762:SF10">
    <property type="entry name" value="FAS-BINDING FACTOR-LIKE PROTEIN"/>
    <property type="match status" value="1"/>
</dbReference>
<evidence type="ECO:0008006" key="5">
    <source>
        <dbReference type="Google" id="ProtNLM"/>
    </source>
</evidence>
<dbReference type="EMBL" id="OZ021736">
    <property type="protein sequence ID" value="CAK9314903.1"/>
    <property type="molecule type" value="Genomic_DNA"/>
</dbReference>
<keyword evidence="4" id="KW-1185">Reference proteome</keyword>
<dbReference type="PANTHER" id="PTHR31762">
    <property type="entry name" value="FAS-BINDING FACTOR-LIKE PROTEIN"/>
    <property type="match status" value="1"/>
</dbReference>